<dbReference type="GO" id="GO:0033969">
    <property type="term" value="F:gamma-glutamyl-gamma-aminobutyrate hydrolase activity"/>
    <property type="evidence" value="ECO:0007669"/>
    <property type="project" value="UniProtKB-EC"/>
</dbReference>
<dbReference type="RefSeq" id="WP_203414155.1">
    <property type="nucleotide sequence ID" value="NZ_CP060244.1"/>
</dbReference>
<dbReference type="CDD" id="cd01745">
    <property type="entry name" value="GATase1_2"/>
    <property type="match status" value="1"/>
</dbReference>
<dbReference type="GO" id="GO:0006598">
    <property type="term" value="P:polyamine catabolic process"/>
    <property type="evidence" value="ECO:0007669"/>
    <property type="project" value="TreeGrafter"/>
</dbReference>
<keyword evidence="1" id="KW-0378">Hydrolase</keyword>
<dbReference type="KEGG" id="ebla:JGUZn3_04810"/>
<evidence type="ECO:0000313" key="2">
    <source>
        <dbReference type="Proteomes" id="UP000516349"/>
    </source>
</evidence>
<dbReference type="Gene3D" id="3.40.50.880">
    <property type="match status" value="1"/>
</dbReference>
<dbReference type="InterPro" id="IPR044668">
    <property type="entry name" value="PuuD-like"/>
</dbReference>
<dbReference type="GO" id="GO:0005829">
    <property type="term" value="C:cytosol"/>
    <property type="evidence" value="ECO:0007669"/>
    <property type="project" value="TreeGrafter"/>
</dbReference>
<gene>
    <name evidence="1" type="primary">puuD</name>
    <name evidence="1" type="ORF">JGUZn3_04810</name>
</gene>
<accession>A0A7H1NPM0</accession>
<dbReference type="Proteomes" id="UP000516349">
    <property type="component" value="Chromosome"/>
</dbReference>
<name>A0A7H1NPM0_9PROT</name>
<dbReference type="SUPFAM" id="SSF52317">
    <property type="entry name" value="Class I glutamine amidotransferase-like"/>
    <property type="match status" value="1"/>
</dbReference>
<reference evidence="1 2" key="1">
    <citation type="submission" date="2020-08" db="EMBL/GenBank/DDBJ databases">
        <title>Complete genome sequence of Entomobacter blattae G55GP.</title>
        <authorList>
            <person name="Poehlein A."/>
            <person name="Guzman J."/>
            <person name="Daniel R."/>
            <person name="Vilcinskas A."/>
        </authorList>
    </citation>
    <scope>NUCLEOTIDE SEQUENCE [LARGE SCALE GENOMIC DNA]</scope>
    <source>
        <strain evidence="1 2">G55GP</strain>
    </source>
</reference>
<sequence>MAAFYPLIGILLDQEAPGPVPPSYSSFPWYALRNNYMDCIISSGGMPVGLPLSLITLKHLLPRLDGLIIAGGAFDIDPALYHQSPQYHPLILKPNRTQCELYATQYALYHSLPLLGICGGAQLMAVALGGSLVQHIPSHYPNALPHEQPTPRTQASHSINILPDSLLSSITKTTAMAVNSSHHQSILSAGKGTLTAWAEDGVVEAIELPSHPFFLGVQWHPEFSITPMDRKIFTAFIKACTPQNHN</sequence>
<dbReference type="EC" id="3.5.1.94" evidence="1"/>
<organism evidence="1 2">
    <name type="scientific">Entomobacter blattae</name>
    <dbReference type="NCBI Taxonomy" id="2762277"/>
    <lineage>
        <taxon>Bacteria</taxon>
        <taxon>Pseudomonadati</taxon>
        <taxon>Pseudomonadota</taxon>
        <taxon>Alphaproteobacteria</taxon>
        <taxon>Acetobacterales</taxon>
        <taxon>Acetobacteraceae</taxon>
        <taxon>Entomobacter</taxon>
    </lineage>
</organism>
<dbReference type="PANTHER" id="PTHR43235">
    <property type="entry name" value="GLUTAMINE AMIDOTRANSFERASE PB2B2.05-RELATED"/>
    <property type="match status" value="1"/>
</dbReference>
<dbReference type="AlphaFoldDB" id="A0A7H1NPM0"/>
<evidence type="ECO:0000313" key="1">
    <source>
        <dbReference type="EMBL" id="QNT77730.1"/>
    </source>
</evidence>
<keyword evidence="2" id="KW-1185">Reference proteome</keyword>
<proteinExistence type="predicted"/>
<dbReference type="PROSITE" id="PS51273">
    <property type="entry name" value="GATASE_TYPE_1"/>
    <property type="match status" value="1"/>
</dbReference>
<dbReference type="PANTHER" id="PTHR43235:SF1">
    <property type="entry name" value="GLUTAMINE AMIDOTRANSFERASE PB2B2.05-RELATED"/>
    <property type="match status" value="1"/>
</dbReference>
<dbReference type="EMBL" id="CP060244">
    <property type="protein sequence ID" value="QNT77730.1"/>
    <property type="molecule type" value="Genomic_DNA"/>
</dbReference>
<dbReference type="Pfam" id="PF07722">
    <property type="entry name" value="Peptidase_C26"/>
    <property type="match status" value="1"/>
</dbReference>
<protein>
    <submittedName>
        <fullName evidence="1">Gamma-glutamyl-gamma-aminobutyrate hydrolase PuuD</fullName>
        <ecNumber evidence="1">3.5.1.94</ecNumber>
    </submittedName>
</protein>
<dbReference type="InterPro" id="IPR029062">
    <property type="entry name" value="Class_I_gatase-like"/>
</dbReference>
<dbReference type="InterPro" id="IPR011697">
    <property type="entry name" value="Peptidase_C26"/>
</dbReference>